<dbReference type="InterPro" id="IPR036388">
    <property type="entry name" value="WH-like_DNA-bd_sf"/>
</dbReference>
<gene>
    <name evidence="1" type="ORF">ACEU3E_26550</name>
</gene>
<sequence length="185" mass="21274">MKVLEKYPIGNGMTLNAVSGDDKLQELHRQLRGLPSYMYLTKREQQLETVAHSYLTRYPVGTRAQLAAVPHVGTDDEDEKLLRELRGKIEKVIETRGGHLDDFEATIERISELQDLEQQRKQLDLAIEALGEYRPQCAELLRRCYVDGLSPSEVADEMKISLSTYYLWRRQAFEEFATLIGLNSE</sequence>
<evidence type="ECO:0000313" key="2">
    <source>
        <dbReference type="Proteomes" id="UP001575622"/>
    </source>
</evidence>
<protein>
    <submittedName>
        <fullName evidence="1">DUF1492 domain-containing protein</fullName>
    </submittedName>
</protein>
<comment type="caution">
    <text evidence="1">The sequence shown here is derived from an EMBL/GenBank/DDBJ whole genome shotgun (WGS) entry which is preliminary data.</text>
</comment>
<organism evidence="1 2">
    <name type="scientific">Paenibacillus oleatilyticus</name>
    <dbReference type="NCBI Taxonomy" id="2594886"/>
    <lineage>
        <taxon>Bacteria</taxon>
        <taxon>Bacillati</taxon>
        <taxon>Bacillota</taxon>
        <taxon>Bacilli</taxon>
        <taxon>Bacillales</taxon>
        <taxon>Paenibacillaceae</taxon>
        <taxon>Paenibacillus</taxon>
    </lineage>
</organism>
<name>A0ABV4V6N7_9BACL</name>
<keyword evidence="2" id="KW-1185">Reference proteome</keyword>
<dbReference type="Proteomes" id="UP001575622">
    <property type="component" value="Unassembled WGS sequence"/>
</dbReference>
<dbReference type="RefSeq" id="WP_373955800.1">
    <property type="nucleotide sequence ID" value="NZ_JBHDLN010000016.1"/>
</dbReference>
<reference evidence="1 2" key="1">
    <citation type="submission" date="2024-09" db="EMBL/GenBank/DDBJ databases">
        <authorList>
            <person name="Makale K.P.P."/>
            <person name="Makhzoum A."/>
            <person name="Rantong G."/>
            <person name="Rahube T.O."/>
        </authorList>
    </citation>
    <scope>NUCLEOTIDE SEQUENCE [LARGE SCALE GENOMIC DNA]</scope>
    <source>
        <strain evidence="1 2">KM_D13</strain>
    </source>
</reference>
<accession>A0ABV4V6N7</accession>
<dbReference type="InterPro" id="IPR010861">
    <property type="entry name" value="DUF1492"/>
</dbReference>
<dbReference type="EMBL" id="JBHDLN010000016">
    <property type="protein sequence ID" value="MFB0845752.1"/>
    <property type="molecule type" value="Genomic_DNA"/>
</dbReference>
<evidence type="ECO:0000313" key="1">
    <source>
        <dbReference type="EMBL" id="MFB0845752.1"/>
    </source>
</evidence>
<dbReference type="Pfam" id="PF07374">
    <property type="entry name" value="DUF1492"/>
    <property type="match status" value="1"/>
</dbReference>
<dbReference type="Gene3D" id="1.10.10.10">
    <property type="entry name" value="Winged helix-like DNA-binding domain superfamily/Winged helix DNA-binding domain"/>
    <property type="match status" value="1"/>
</dbReference>
<proteinExistence type="predicted"/>
<dbReference type="InterPro" id="IPR013324">
    <property type="entry name" value="RNA_pol_sigma_r3/r4-like"/>
</dbReference>
<dbReference type="SUPFAM" id="SSF88659">
    <property type="entry name" value="Sigma3 and sigma4 domains of RNA polymerase sigma factors"/>
    <property type="match status" value="1"/>
</dbReference>